<name>A0A4R2B449_9BACI</name>
<sequence length="104" mass="12246">MTSNRFNGLDIQNVKVNKSHTFDGHIIKFSVGGQNFVLMTGNSKSPFPMSIKHEFMAKEICNQCSKQIYPADISIQLCSFFQQRQHDLLRYILRFYQKEFQYSR</sequence>
<dbReference type="Proteomes" id="UP000295689">
    <property type="component" value="Unassembled WGS sequence"/>
</dbReference>
<keyword evidence="2" id="KW-1185">Reference proteome</keyword>
<protein>
    <submittedName>
        <fullName evidence="1">Uncharacterized protein</fullName>
    </submittedName>
</protein>
<evidence type="ECO:0000313" key="2">
    <source>
        <dbReference type="Proteomes" id="UP000295689"/>
    </source>
</evidence>
<dbReference type="OrthoDB" id="2882311at2"/>
<comment type="caution">
    <text evidence="1">The sequence shown here is derived from an EMBL/GenBank/DDBJ whole genome shotgun (WGS) entry which is preliminary data.</text>
</comment>
<gene>
    <name evidence="1" type="ORF">EV146_11278</name>
</gene>
<reference evidence="1 2" key="1">
    <citation type="journal article" date="2015" name="Stand. Genomic Sci.">
        <title>Genomic Encyclopedia of Bacterial and Archaeal Type Strains, Phase III: the genomes of soil and plant-associated and newly described type strains.</title>
        <authorList>
            <person name="Whitman W.B."/>
            <person name="Woyke T."/>
            <person name="Klenk H.P."/>
            <person name="Zhou Y."/>
            <person name="Lilburn T.G."/>
            <person name="Beck B.J."/>
            <person name="De Vos P."/>
            <person name="Vandamme P."/>
            <person name="Eisen J.A."/>
            <person name="Garrity G."/>
            <person name="Hugenholtz P."/>
            <person name="Kyrpides N.C."/>
        </authorList>
    </citation>
    <scope>NUCLEOTIDE SEQUENCE [LARGE SCALE GENOMIC DNA]</scope>
    <source>
        <strain evidence="1 2">CV53</strain>
    </source>
</reference>
<organism evidence="1 2">
    <name type="scientific">Mesobacillus foraminis</name>
    <dbReference type="NCBI Taxonomy" id="279826"/>
    <lineage>
        <taxon>Bacteria</taxon>
        <taxon>Bacillati</taxon>
        <taxon>Bacillota</taxon>
        <taxon>Bacilli</taxon>
        <taxon>Bacillales</taxon>
        <taxon>Bacillaceae</taxon>
        <taxon>Mesobacillus</taxon>
    </lineage>
</organism>
<dbReference type="RefSeq" id="WP_121611234.1">
    <property type="nucleotide sequence ID" value="NZ_SLVV01000012.1"/>
</dbReference>
<accession>A0A4R2B449</accession>
<dbReference type="AlphaFoldDB" id="A0A4R2B449"/>
<evidence type="ECO:0000313" key="1">
    <source>
        <dbReference type="EMBL" id="TCN21397.1"/>
    </source>
</evidence>
<proteinExistence type="predicted"/>
<dbReference type="EMBL" id="SLVV01000012">
    <property type="protein sequence ID" value="TCN21397.1"/>
    <property type="molecule type" value="Genomic_DNA"/>
</dbReference>